<feature type="region of interest" description="Disordered" evidence="1">
    <location>
        <begin position="201"/>
        <end position="222"/>
    </location>
</feature>
<feature type="region of interest" description="Disordered" evidence="1">
    <location>
        <begin position="61"/>
        <end position="106"/>
    </location>
</feature>
<sequence length="545" mass="60270">MRKLASPVNIMNDPKSLEPASLDAEGVADKGAGFALFESPKKRNGGASFGSDGFAEIANKKKRSQGANVGKVNDFAPNSQVRSNEGFGSTKTIKETSFPNQIMNDPKSLEPARLFTVGVAFKGASCAQFASPKKRNGGASLGNDGLAEAKMRRFRNHAENHQTKSRRSVQAQSGKTVAQLKTVAQSGKTLAQLKTVAQSGQQVPTQSGQSGQRVPAQSGECVPAQSGQRFLVQYAQRVPDQHALHSPAQSRQYTSQYGQNSPNQSRQLTAQSRQHTPESHSQQRATAAQSEPIGHTPPQSHPSTLNVSSTAANDNICWNLGSIHSDGREVVEGIKKILEPSNKVSAKNREIMFEQLEPTGYNWKSVSKSTQDFYWEEFKKYYVWRQSDAIVYKGWLDYARRNWVEFWKTTAFNQKSAIQKSNRRSGVGGQPSSHTSGSASHRTVAARMKIQYKCEPTADQLFKLTHTRRVKKKKNLIGVDGEDCEDVEEVETTWIDKKSQQIYETFLALCEQHKEAGLPVDKNALFLEATRGPDKKKRVQKIEKA</sequence>
<keyword evidence="3" id="KW-1185">Reference proteome</keyword>
<feature type="compositionally biased region" description="Polar residues" evidence="1">
    <location>
        <begin position="76"/>
        <end position="103"/>
    </location>
</feature>
<reference evidence="2" key="2">
    <citation type="submission" date="2023-05" db="EMBL/GenBank/DDBJ databases">
        <authorList>
            <person name="Schelkunov M.I."/>
        </authorList>
    </citation>
    <scope>NUCLEOTIDE SEQUENCE</scope>
    <source>
        <strain evidence="2">Hsosn_3</strain>
        <tissue evidence="2">Leaf</tissue>
    </source>
</reference>
<evidence type="ECO:0000313" key="3">
    <source>
        <dbReference type="Proteomes" id="UP001237642"/>
    </source>
</evidence>
<feature type="region of interest" description="Disordered" evidence="1">
    <location>
        <begin position="417"/>
        <end position="441"/>
    </location>
</feature>
<reference evidence="2" key="1">
    <citation type="submission" date="2023-02" db="EMBL/GenBank/DDBJ databases">
        <title>Genome of toxic invasive species Heracleum sosnowskyi carries increased number of genes despite the absence of recent whole-genome duplications.</title>
        <authorList>
            <person name="Schelkunov M."/>
            <person name="Shtratnikova V."/>
            <person name="Makarenko M."/>
            <person name="Klepikova A."/>
            <person name="Omelchenko D."/>
            <person name="Novikova G."/>
            <person name="Obukhova E."/>
            <person name="Bogdanov V."/>
            <person name="Penin A."/>
            <person name="Logacheva M."/>
        </authorList>
    </citation>
    <scope>NUCLEOTIDE SEQUENCE</scope>
    <source>
        <strain evidence="2">Hsosn_3</strain>
        <tissue evidence="2">Leaf</tissue>
    </source>
</reference>
<feature type="compositionally biased region" description="Polar residues" evidence="1">
    <location>
        <begin position="430"/>
        <end position="441"/>
    </location>
</feature>
<dbReference type="Pfam" id="PF03004">
    <property type="entry name" value="Transposase_24"/>
    <property type="match status" value="1"/>
</dbReference>
<proteinExistence type="predicted"/>
<evidence type="ECO:0000256" key="1">
    <source>
        <dbReference type="SAM" id="MobiDB-lite"/>
    </source>
</evidence>
<feature type="compositionally biased region" description="Polar residues" evidence="1">
    <location>
        <begin position="247"/>
        <end position="289"/>
    </location>
</feature>
<comment type="caution">
    <text evidence="2">The sequence shown here is derived from an EMBL/GenBank/DDBJ whole genome shotgun (WGS) entry which is preliminary data.</text>
</comment>
<protein>
    <submittedName>
        <fullName evidence="2">Uncharacterized protein</fullName>
    </submittedName>
</protein>
<feature type="compositionally biased region" description="Polar residues" evidence="1">
    <location>
        <begin position="201"/>
        <end position="212"/>
    </location>
</feature>
<dbReference type="InterPro" id="IPR004252">
    <property type="entry name" value="Probable_transposase_24"/>
</dbReference>
<feature type="region of interest" description="Disordered" evidence="1">
    <location>
        <begin position="242"/>
        <end position="308"/>
    </location>
</feature>
<feature type="compositionally biased region" description="Polar residues" evidence="1">
    <location>
        <begin position="297"/>
        <end position="308"/>
    </location>
</feature>
<organism evidence="2 3">
    <name type="scientific">Heracleum sosnowskyi</name>
    <dbReference type="NCBI Taxonomy" id="360622"/>
    <lineage>
        <taxon>Eukaryota</taxon>
        <taxon>Viridiplantae</taxon>
        <taxon>Streptophyta</taxon>
        <taxon>Embryophyta</taxon>
        <taxon>Tracheophyta</taxon>
        <taxon>Spermatophyta</taxon>
        <taxon>Magnoliopsida</taxon>
        <taxon>eudicotyledons</taxon>
        <taxon>Gunneridae</taxon>
        <taxon>Pentapetalae</taxon>
        <taxon>asterids</taxon>
        <taxon>campanulids</taxon>
        <taxon>Apiales</taxon>
        <taxon>Apiaceae</taxon>
        <taxon>Apioideae</taxon>
        <taxon>apioid superclade</taxon>
        <taxon>Tordylieae</taxon>
        <taxon>Tordyliinae</taxon>
        <taxon>Heracleum</taxon>
    </lineage>
</organism>
<dbReference type="Proteomes" id="UP001237642">
    <property type="component" value="Unassembled WGS sequence"/>
</dbReference>
<name>A0AAD8M052_9APIA</name>
<accession>A0AAD8M052</accession>
<gene>
    <name evidence="2" type="ORF">POM88_047964</name>
</gene>
<dbReference type="EMBL" id="JAUIZM010000011">
    <property type="protein sequence ID" value="KAK1354708.1"/>
    <property type="molecule type" value="Genomic_DNA"/>
</dbReference>
<dbReference type="AlphaFoldDB" id="A0AAD8M052"/>
<evidence type="ECO:0000313" key="2">
    <source>
        <dbReference type="EMBL" id="KAK1354708.1"/>
    </source>
</evidence>